<dbReference type="AlphaFoldDB" id="A0MFT3"/>
<organism evidence="1">
    <name type="scientific">Passalora fulva</name>
    <name type="common">Tomato leaf mold</name>
    <name type="synonym">Cladosporium fulvum</name>
    <dbReference type="NCBI Taxonomy" id="5499"/>
    <lineage>
        <taxon>Eukaryota</taxon>
        <taxon>Fungi</taxon>
        <taxon>Dikarya</taxon>
        <taxon>Ascomycota</taxon>
        <taxon>Pezizomycotina</taxon>
        <taxon>Dothideomycetes</taxon>
        <taxon>Dothideomycetidae</taxon>
        <taxon>Mycosphaerellales</taxon>
        <taxon>Mycosphaerellaceae</taxon>
        <taxon>Fulvia</taxon>
    </lineage>
</organism>
<reference evidence="1" key="1">
    <citation type="journal article" date="2007" name="Fungal Genet. Biol.">
        <title>Mating-type genes and the genetic structure of a world-wide collection of the tomato pathogen Cladosporium fulvum.</title>
        <authorList>
            <person name="Stergiopoulos I."/>
            <person name="Groenewald M."/>
            <person name="Staats M."/>
            <person name="Lindhout P."/>
            <person name="Crous P.W."/>
            <person name="De Wit P.J."/>
        </authorList>
    </citation>
    <scope>NUCLEOTIDE SEQUENCE</scope>
    <source>
        <strain evidence="1">Alenya B</strain>
    </source>
</reference>
<name>A0MFT3_PASFU</name>
<dbReference type="EMBL" id="DQ659350">
    <property type="protein sequence ID" value="ABK41478.1"/>
    <property type="molecule type" value="Genomic_DNA"/>
</dbReference>
<evidence type="ECO:0000313" key="1">
    <source>
        <dbReference type="EMBL" id="ABK41478.1"/>
    </source>
</evidence>
<proteinExistence type="predicted"/>
<protein>
    <submittedName>
        <fullName evidence="1">Uncharacterized protein</fullName>
    </submittedName>
</protein>
<accession>A0MFT3</accession>
<sequence>MDMLQASFPDRITTQKTVEELRSLPFDHTFPGDEGDDLDEVERPEEVVQCDDDYLVGVSGMLSLIHVRVELYTKFRNGLSLTMSRYFEWKGLLGHHSTPDTLLERALTDLAHVKPMIARLKAHPELFSDAITRREFFQFASIVITESLMATRMWEKFEERLGQLEQQQHDADVSTPVDPALGVPYTPWQSWCRQLPLQKNSPIIRAMLAKHKGLQPSTTQLFPHQGLLIVERRRKQVDAIVTAIVEASSAPELAQHQMPPNKRALVEKTTCKPGVSAVVSQVMAQPAKTEQNSKNFAFGPQSPIAARARLLAMLEDDCATRREKLAIFYGTFLSAEEMKAAQHNALSRAITLGPLFP</sequence>